<dbReference type="Gene3D" id="1.20.120.550">
    <property type="entry name" value="Membrane associated eicosanoid/glutathione metabolism-like domain"/>
    <property type="match status" value="1"/>
</dbReference>
<dbReference type="OrthoDB" id="2122304at2759"/>
<dbReference type="PANTHER" id="PTHR35371:SF1">
    <property type="entry name" value="BLR7753 PROTEIN"/>
    <property type="match status" value="1"/>
</dbReference>
<reference evidence="6 7" key="1">
    <citation type="journal article" date="2016" name="Mol. Biol. Evol.">
        <title>Comparative Genomics of Early-Diverging Mushroom-Forming Fungi Provides Insights into the Origins of Lignocellulose Decay Capabilities.</title>
        <authorList>
            <person name="Nagy L.G."/>
            <person name="Riley R."/>
            <person name="Tritt A."/>
            <person name="Adam C."/>
            <person name="Daum C."/>
            <person name="Floudas D."/>
            <person name="Sun H."/>
            <person name="Yadav J.S."/>
            <person name="Pangilinan J."/>
            <person name="Larsson K.H."/>
            <person name="Matsuura K."/>
            <person name="Barry K."/>
            <person name="Labutti K."/>
            <person name="Kuo R."/>
            <person name="Ohm R.A."/>
            <person name="Bhattacharya S.S."/>
            <person name="Shirouzu T."/>
            <person name="Yoshinaga Y."/>
            <person name="Martin F.M."/>
            <person name="Grigoriev I.V."/>
            <person name="Hibbett D.S."/>
        </authorList>
    </citation>
    <scope>NUCLEOTIDE SEQUENCE [LARGE SCALE GENOMIC DNA]</scope>
    <source>
        <strain evidence="6 7">CBS 109695</strain>
    </source>
</reference>
<keyword evidence="3 5" id="KW-1133">Transmembrane helix</keyword>
<gene>
    <name evidence="6" type="ORF">FIBSPDRAFT_1045974</name>
</gene>
<dbReference type="AlphaFoldDB" id="A0A166HB16"/>
<evidence type="ECO:0000313" key="7">
    <source>
        <dbReference type="Proteomes" id="UP000076532"/>
    </source>
</evidence>
<keyword evidence="2 5" id="KW-0812">Transmembrane</keyword>
<feature type="transmembrane region" description="Helical" evidence="5">
    <location>
        <begin position="12"/>
        <end position="35"/>
    </location>
</feature>
<dbReference type="Pfam" id="PF01124">
    <property type="entry name" value="MAPEG"/>
    <property type="match status" value="1"/>
</dbReference>
<sequence>MTTNYSILAIPGAWMLSLAPHVFAVVLLSITVPWFDAANPRHCLGELASADKENAKNHAVKLQILRAKAAEANGFENLPVFVGAVLAANFSGVPVETLNTLSAAYLASRVIYNIVYITITNKKYFIIRTMAYSVGAVIAATLYGKAFYAMTAPSKYYLCAKLSLNAR</sequence>
<dbReference type="Proteomes" id="UP000076532">
    <property type="component" value="Unassembled WGS sequence"/>
</dbReference>
<proteinExistence type="predicted"/>
<dbReference type="EMBL" id="KV417570">
    <property type="protein sequence ID" value="KZP18666.1"/>
    <property type="molecule type" value="Genomic_DNA"/>
</dbReference>
<dbReference type="GO" id="GO:0016020">
    <property type="term" value="C:membrane"/>
    <property type="evidence" value="ECO:0007669"/>
    <property type="project" value="UniProtKB-SubCell"/>
</dbReference>
<dbReference type="PANTHER" id="PTHR35371">
    <property type="entry name" value="INNER MEMBRANE PROTEIN"/>
    <property type="match status" value="1"/>
</dbReference>
<evidence type="ECO:0000256" key="4">
    <source>
        <dbReference type="ARBA" id="ARBA00023136"/>
    </source>
</evidence>
<keyword evidence="4 5" id="KW-0472">Membrane</keyword>
<evidence type="ECO:0008006" key="8">
    <source>
        <dbReference type="Google" id="ProtNLM"/>
    </source>
</evidence>
<name>A0A166HB16_9AGAM</name>
<accession>A0A166HB16</accession>
<evidence type="ECO:0000256" key="1">
    <source>
        <dbReference type="ARBA" id="ARBA00004370"/>
    </source>
</evidence>
<keyword evidence="7" id="KW-1185">Reference proteome</keyword>
<organism evidence="6 7">
    <name type="scientific">Athelia psychrophila</name>
    <dbReference type="NCBI Taxonomy" id="1759441"/>
    <lineage>
        <taxon>Eukaryota</taxon>
        <taxon>Fungi</taxon>
        <taxon>Dikarya</taxon>
        <taxon>Basidiomycota</taxon>
        <taxon>Agaricomycotina</taxon>
        <taxon>Agaricomycetes</taxon>
        <taxon>Agaricomycetidae</taxon>
        <taxon>Atheliales</taxon>
        <taxon>Atheliaceae</taxon>
        <taxon>Athelia</taxon>
    </lineage>
</organism>
<evidence type="ECO:0000256" key="3">
    <source>
        <dbReference type="ARBA" id="ARBA00022989"/>
    </source>
</evidence>
<dbReference type="InterPro" id="IPR023352">
    <property type="entry name" value="MAPEG-like_dom_sf"/>
</dbReference>
<evidence type="ECO:0000313" key="6">
    <source>
        <dbReference type="EMBL" id="KZP18666.1"/>
    </source>
</evidence>
<dbReference type="InterPro" id="IPR001129">
    <property type="entry name" value="Membr-assoc_MAPEG"/>
</dbReference>
<comment type="subcellular location">
    <subcellularLocation>
        <location evidence="1">Membrane</location>
    </subcellularLocation>
</comment>
<evidence type="ECO:0000256" key="2">
    <source>
        <dbReference type="ARBA" id="ARBA00022692"/>
    </source>
</evidence>
<dbReference type="SUPFAM" id="SSF161084">
    <property type="entry name" value="MAPEG domain-like"/>
    <property type="match status" value="1"/>
</dbReference>
<feature type="transmembrane region" description="Helical" evidence="5">
    <location>
        <begin position="130"/>
        <end position="148"/>
    </location>
</feature>
<evidence type="ECO:0000256" key="5">
    <source>
        <dbReference type="SAM" id="Phobius"/>
    </source>
</evidence>
<protein>
    <recommendedName>
        <fullName evidence="8">Membrane-associated proteins in eicosanoid and glutathione metabolism</fullName>
    </recommendedName>
</protein>